<keyword evidence="5" id="KW-1185">Reference proteome</keyword>
<dbReference type="Pfam" id="PF00004">
    <property type="entry name" value="AAA"/>
    <property type="match status" value="1"/>
</dbReference>
<proteinExistence type="predicted"/>
<dbReference type="SUPFAM" id="SSF52540">
    <property type="entry name" value="P-loop containing nucleoside triphosphate hydrolases"/>
    <property type="match status" value="2"/>
</dbReference>
<dbReference type="InterPro" id="IPR003959">
    <property type="entry name" value="ATPase_AAA_core"/>
</dbReference>
<dbReference type="Proteomes" id="UP000266915">
    <property type="component" value="Unassembled WGS sequence"/>
</dbReference>
<dbReference type="SMART" id="SM00382">
    <property type="entry name" value="AAA"/>
    <property type="match status" value="2"/>
</dbReference>
<dbReference type="InterPro" id="IPR001270">
    <property type="entry name" value="ClpA/B"/>
</dbReference>
<dbReference type="InterPro" id="IPR003593">
    <property type="entry name" value="AAA+_ATPase"/>
</dbReference>
<accession>A0A3N2BL41</accession>
<dbReference type="CDD" id="cd00009">
    <property type="entry name" value="AAA"/>
    <property type="match status" value="1"/>
</dbReference>
<gene>
    <name evidence="4" type="ORF">EDD42_3927</name>
</gene>
<dbReference type="Gene3D" id="3.40.50.300">
    <property type="entry name" value="P-loop containing nucleotide triphosphate hydrolases"/>
    <property type="match status" value="2"/>
</dbReference>
<dbReference type="PRINTS" id="PR00300">
    <property type="entry name" value="CLPPROTEASEA"/>
</dbReference>
<sequence length="590" mass="65973">MFTETTLNERYRTLAEFSTALLPAEREIIGRDYEIAQLMAAMSRPELCNALLLAPPGSGKTALVQAAMLQDINRSYREVDLARMIARVDNADEMAGQIKSLFDEAERYCAEEERELVLFIDEFHQLVQLSRAAVEALKPVLAASGARGIRVIAATTNDEFDEYIKPNQPLVERLQRIIVNPPDRATTVAIMKGMAARYDVADQFYDDHIFELIHEYTERYVPAASQPRKSILVLDAMVGWYKFQARPLDRQLLADVLMESVGVNVAFRIDAAKIKADLDTKVFSQDWATSTVARRLQLCVADLQDKTKPASSFLFAGSTGVGKSELTKQLAQLMFGDAREHLIRFDMSEYARDESLDLFRKELTSRVWHVGHAVLLLDEIEKASPLVTRMLLQVLDDGRLSDANGRQVSFLNTYIVLTTNAGSEIFKTIAQYNVDDTGSGAELKDKMKEIRRSITSTQGENRFPPELLGRLDAIVPFQPLSRDTQRTIVTSKLRAFVQEVLTKHNTKVLIHPDVIEYLVEDKSDTDSDAGGARAAIARLTDEVATGVAEFINKHPRQRSVSVYIDGVLKSAEKTLLKSDARVMVALPPSS</sequence>
<dbReference type="GO" id="GO:0005737">
    <property type="term" value="C:cytoplasm"/>
    <property type="evidence" value="ECO:0007669"/>
    <property type="project" value="TreeGrafter"/>
</dbReference>
<keyword evidence="4" id="KW-0378">Hydrolase</keyword>
<comment type="caution">
    <text evidence="4">The sequence shown here is derived from an EMBL/GenBank/DDBJ whole genome shotgun (WGS) entry which is preliminary data.</text>
</comment>
<dbReference type="Pfam" id="PF07724">
    <property type="entry name" value="AAA_2"/>
    <property type="match status" value="1"/>
</dbReference>
<dbReference type="GO" id="GO:0016887">
    <property type="term" value="F:ATP hydrolysis activity"/>
    <property type="evidence" value="ECO:0007669"/>
    <property type="project" value="InterPro"/>
</dbReference>
<evidence type="ECO:0000256" key="1">
    <source>
        <dbReference type="ARBA" id="ARBA00022741"/>
    </source>
</evidence>
<dbReference type="GO" id="GO:0008233">
    <property type="term" value="F:peptidase activity"/>
    <property type="evidence" value="ECO:0007669"/>
    <property type="project" value="UniProtKB-KW"/>
</dbReference>
<evidence type="ECO:0000256" key="2">
    <source>
        <dbReference type="ARBA" id="ARBA00022840"/>
    </source>
</evidence>
<evidence type="ECO:0000313" key="5">
    <source>
        <dbReference type="Proteomes" id="UP000266915"/>
    </source>
</evidence>
<protein>
    <submittedName>
        <fullName evidence="4">ATP-dependent Clp protease ATP-binding subunit ClpC</fullName>
    </submittedName>
</protein>
<organism evidence="4 5">
    <name type="scientific">Plantibacter flavus</name>
    <dbReference type="NCBI Taxonomy" id="150123"/>
    <lineage>
        <taxon>Bacteria</taxon>
        <taxon>Bacillati</taxon>
        <taxon>Actinomycetota</taxon>
        <taxon>Actinomycetes</taxon>
        <taxon>Micrococcales</taxon>
        <taxon>Microbacteriaceae</taxon>
        <taxon>Plantibacter</taxon>
    </lineage>
</organism>
<keyword evidence="2 4" id="KW-0067">ATP-binding</keyword>
<dbReference type="RefSeq" id="WP_085514238.1">
    <property type="nucleotide sequence ID" value="NZ_FXAP01000007.1"/>
</dbReference>
<dbReference type="GO" id="GO:0006508">
    <property type="term" value="P:proteolysis"/>
    <property type="evidence" value="ECO:0007669"/>
    <property type="project" value="UniProtKB-KW"/>
</dbReference>
<dbReference type="EMBL" id="RKHL01000002">
    <property type="protein sequence ID" value="ROR75976.1"/>
    <property type="molecule type" value="Genomic_DNA"/>
</dbReference>
<feature type="domain" description="AAA+ ATPase" evidence="3">
    <location>
        <begin position="309"/>
        <end position="440"/>
    </location>
</feature>
<dbReference type="AlphaFoldDB" id="A0A3N2BL41"/>
<evidence type="ECO:0000259" key="3">
    <source>
        <dbReference type="SMART" id="SM00382"/>
    </source>
</evidence>
<reference evidence="4 5" key="1">
    <citation type="submission" date="2018-11" db="EMBL/GenBank/DDBJ databases">
        <title>Sequencing the genomes of 1000 actinobacteria strains.</title>
        <authorList>
            <person name="Klenk H.-P."/>
        </authorList>
    </citation>
    <scope>NUCLEOTIDE SEQUENCE [LARGE SCALE GENOMIC DNA]</scope>
    <source>
        <strain evidence="4 5">DSM 14012</strain>
    </source>
</reference>
<dbReference type="GO" id="GO:0005524">
    <property type="term" value="F:ATP binding"/>
    <property type="evidence" value="ECO:0007669"/>
    <property type="project" value="UniProtKB-KW"/>
</dbReference>
<name>A0A3N2BL41_9MICO</name>
<dbReference type="InterPro" id="IPR027417">
    <property type="entry name" value="P-loop_NTPase"/>
</dbReference>
<keyword evidence="4" id="KW-0645">Protease</keyword>
<dbReference type="CDD" id="cd19499">
    <property type="entry name" value="RecA-like_ClpB_Hsp104-like"/>
    <property type="match status" value="1"/>
</dbReference>
<dbReference type="GO" id="GO:0034605">
    <property type="term" value="P:cellular response to heat"/>
    <property type="evidence" value="ECO:0007669"/>
    <property type="project" value="TreeGrafter"/>
</dbReference>
<dbReference type="InterPro" id="IPR050130">
    <property type="entry name" value="ClpA_ClpB"/>
</dbReference>
<dbReference type="PANTHER" id="PTHR11638:SF18">
    <property type="entry name" value="HEAT SHOCK PROTEIN 104"/>
    <property type="match status" value="1"/>
</dbReference>
<keyword evidence="1" id="KW-0547">Nucleotide-binding</keyword>
<dbReference type="PANTHER" id="PTHR11638">
    <property type="entry name" value="ATP-DEPENDENT CLP PROTEASE"/>
    <property type="match status" value="1"/>
</dbReference>
<feature type="domain" description="AAA+ ATPase" evidence="3">
    <location>
        <begin position="46"/>
        <end position="184"/>
    </location>
</feature>
<evidence type="ECO:0000313" key="4">
    <source>
        <dbReference type="EMBL" id="ROR75976.1"/>
    </source>
</evidence>